<evidence type="ECO:0000256" key="1">
    <source>
        <dbReference type="SAM" id="Coils"/>
    </source>
</evidence>
<gene>
    <name evidence="2" type="ORF">E8L90_04765</name>
</gene>
<feature type="coiled-coil region" evidence="1">
    <location>
        <begin position="175"/>
        <end position="228"/>
    </location>
</feature>
<proteinExistence type="predicted"/>
<dbReference type="RefSeq" id="WP_137028216.1">
    <property type="nucleotide sequence ID" value="NZ_SZNK01000001.1"/>
</dbReference>
<evidence type="ECO:0000313" key="2">
    <source>
        <dbReference type="EMBL" id="TKI54806.1"/>
    </source>
</evidence>
<dbReference type="OrthoDB" id="6397230at2"/>
<organism evidence="2 3">
    <name type="scientific">Brevibacillus antibioticus</name>
    <dbReference type="NCBI Taxonomy" id="2570228"/>
    <lineage>
        <taxon>Bacteria</taxon>
        <taxon>Bacillati</taxon>
        <taxon>Bacillota</taxon>
        <taxon>Bacilli</taxon>
        <taxon>Bacillales</taxon>
        <taxon>Paenibacillaceae</taxon>
        <taxon>Brevibacillus</taxon>
    </lineage>
</organism>
<reference evidence="2 3" key="1">
    <citation type="submission" date="2019-04" db="EMBL/GenBank/DDBJ databases">
        <title>Whole genome sequencing of Brevibacillus sp. TGS2-1.</title>
        <authorList>
            <person name="Choi A."/>
        </authorList>
    </citation>
    <scope>NUCLEOTIDE SEQUENCE [LARGE SCALE GENOMIC DNA]</scope>
    <source>
        <strain evidence="2 3">TGS2-1</strain>
    </source>
</reference>
<name>A0A4U2Y303_9BACL</name>
<keyword evidence="3" id="KW-1185">Reference proteome</keyword>
<evidence type="ECO:0000313" key="3">
    <source>
        <dbReference type="Proteomes" id="UP000307841"/>
    </source>
</evidence>
<sequence length="534" mass="61313">MIIKKVLIGNNSEAFMEERFSSGVNIISSDDNNKGKTIVIQSMMYALGNDPIFPSSFRVKNYYFIVELEISKNELVSICRKGNSFIIIFRGNISIFDNLSEFKYFVNRNLFNIPTILKDGSKKLVDPMLLYQMFFVGQDNKDTSNIFLNGYYKKEDFVNMLYSYNGILTTSRGENEEIRKKIKSIVNEKKVIENNNKILKSAFSAIGIASMANDREKFEAKLSKVEKIKNSIIQLNSKRNNAASRKIKNEITLKELRSLNQTLNAGELHCLDCHSVNVGYSTADSAYTFDISSIEIRNQILTSIEDKINAYKDEIDMISLEINRFQEELKSLLSQDEVSIESLLMYKSDLVKASDADSKLLALDNELKNLHVMLNEHETLSIDADAKKKEMYSIIIEKMNEFYKAVDPQGNMIFNDLFSKRQSVYSGVEETEFYLSKLYALLSVLNHPFPIVMDYFRDGELSSSKERKVLELFGKSKNQVILTVTLKEQELGKYDNHEFINHIDYTPHTPSKLLTTTYVDAFLAELKKFSLSFE</sequence>
<feature type="coiled-coil region" evidence="1">
    <location>
        <begin position="301"/>
        <end position="335"/>
    </location>
</feature>
<comment type="caution">
    <text evidence="2">The sequence shown here is derived from an EMBL/GenBank/DDBJ whole genome shotgun (WGS) entry which is preliminary data.</text>
</comment>
<dbReference type="AlphaFoldDB" id="A0A4U2Y303"/>
<accession>A0A4U2Y303</accession>
<dbReference type="EMBL" id="SZNK01000001">
    <property type="protein sequence ID" value="TKI54806.1"/>
    <property type="molecule type" value="Genomic_DNA"/>
</dbReference>
<keyword evidence="1" id="KW-0175">Coiled coil</keyword>
<protein>
    <submittedName>
        <fullName evidence="2">Uncharacterized protein</fullName>
    </submittedName>
</protein>
<dbReference type="Proteomes" id="UP000307841">
    <property type="component" value="Unassembled WGS sequence"/>
</dbReference>